<dbReference type="InterPro" id="IPR036465">
    <property type="entry name" value="vWFA_dom_sf"/>
</dbReference>
<dbReference type="AlphaFoldDB" id="A0A2K9P0C7"/>
<reference evidence="6 7" key="1">
    <citation type="submission" date="2017-04" db="EMBL/GenBank/DDBJ databases">
        <title>Monoglobus pectinilyticus 14 draft genome.</title>
        <authorList>
            <person name="Kim C."/>
            <person name="Rosendale D.I."/>
            <person name="Kelly W.J."/>
            <person name="Tannock G.W."/>
            <person name="Patchett M.L."/>
            <person name="Jordens J.Z."/>
        </authorList>
    </citation>
    <scope>NUCLEOTIDE SEQUENCE [LARGE SCALE GENOMIC DNA]</scope>
    <source>
        <strain evidence="6 7">14</strain>
    </source>
</reference>
<dbReference type="Pfam" id="PF00092">
    <property type="entry name" value="VWA"/>
    <property type="match status" value="1"/>
</dbReference>
<dbReference type="Pfam" id="PF12450">
    <property type="entry name" value="vWF_A"/>
    <property type="match status" value="1"/>
</dbReference>
<protein>
    <submittedName>
        <fullName evidence="6">von Willebrand factor type A domain-containing protein / S-layer domain-containing protein</fullName>
    </submittedName>
</protein>
<dbReference type="CDD" id="cd01465">
    <property type="entry name" value="vWA_subgroup"/>
    <property type="match status" value="1"/>
</dbReference>
<evidence type="ECO:0000256" key="1">
    <source>
        <dbReference type="ARBA" id="ARBA00022737"/>
    </source>
</evidence>
<dbReference type="PANTHER" id="PTHR10166">
    <property type="entry name" value="VOLTAGE-DEPENDENT CALCIUM CHANNEL SUBUNIT ALPHA-2/DELTA-RELATED"/>
    <property type="match status" value="1"/>
</dbReference>
<feature type="signal peptide" evidence="3">
    <location>
        <begin position="1"/>
        <end position="22"/>
    </location>
</feature>
<feature type="domain" description="VWFA" evidence="4">
    <location>
        <begin position="354"/>
        <end position="531"/>
    </location>
</feature>
<feature type="compositionally biased region" description="Gly residues" evidence="2">
    <location>
        <begin position="215"/>
        <end position="228"/>
    </location>
</feature>
<dbReference type="InterPro" id="IPR001119">
    <property type="entry name" value="SLH_dom"/>
</dbReference>
<dbReference type="InterPro" id="IPR021908">
    <property type="entry name" value="YfbK_C"/>
</dbReference>
<evidence type="ECO:0000256" key="3">
    <source>
        <dbReference type="SAM" id="SignalP"/>
    </source>
</evidence>
<evidence type="ECO:0000259" key="5">
    <source>
        <dbReference type="PROSITE" id="PS51272"/>
    </source>
</evidence>
<name>A0A2K9P0C7_9FIRM</name>
<dbReference type="EMBL" id="CP020991">
    <property type="protein sequence ID" value="AUO18726.1"/>
    <property type="molecule type" value="Genomic_DNA"/>
</dbReference>
<dbReference type="InterPro" id="IPR022156">
    <property type="entry name" value="Uncharacterised_YfbK_N"/>
</dbReference>
<dbReference type="Gene3D" id="3.40.50.410">
    <property type="entry name" value="von Willebrand factor, type A domain"/>
    <property type="match status" value="1"/>
</dbReference>
<feature type="domain" description="SLH" evidence="5">
    <location>
        <begin position="78"/>
        <end position="141"/>
    </location>
</feature>
<dbReference type="RefSeq" id="WP_102365002.1">
    <property type="nucleotide sequence ID" value="NZ_CP020991.1"/>
</dbReference>
<evidence type="ECO:0000313" key="7">
    <source>
        <dbReference type="Proteomes" id="UP000235589"/>
    </source>
</evidence>
<organism evidence="6 7">
    <name type="scientific">Monoglobus pectinilyticus</name>
    <dbReference type="NCBI Taxonomy" id="1981510"/>
    <lineage>
        <taxon>Bacteria</taxon>
        <taxon>Bacillati</taxon>
        <taxon>Bacillota</taxon>
        <taxon>Clostridia</taxon>
        <taxon>Monoglobales</taxon>
        <taxon>Monoglobaceae</taxon>
        <taxon>Monoglobus</taxon>
    </lineage>
</organism>
<accession>A0A2K9P0C7</accession>
<feature type="region of interest" description="Disordered" evidence="2">
    <location>
        <begin position="193"/>
        <end position="237"/>
    </location>
</feature>
<evidence type="ECO:0000313" key="6">
    <source>
        <dbReference type="EMBL" id="AUO18726.1"/>
    </source>
</evidence>
<evidence type="ECO:0000259" key="4">
    <source>
        <dbReference type="PROSITE" id="PS50234"/>
    </source>
</evidence>
<evidence type="ECO:0000256" key="2">
    <source>
        <dbReference type="SAM" id="MobiDB-lite"/>
    </source>
</evidence>
<proteinExistence type="predicted"/>
<keyword evidence="3" id="KW-0732">Signal</keyword>
<keyword evidence="1" id="KW-0677">Repeat</keyword>
<dbReference type="Pfam" id="PF00395">
    <property type="entry name" value="SLH"/>
    <property type="match status" value="1"/>
</dbReference>
<dbReference type="Proteomes" id="UP000235589">
    <property type="component" value="Chromosome"/>
</dbReference>
<dbReference type="SUPFAM" id="SSF53300">
    <property type="entry name" value="vWA-like"/>
    <property type="match status" value="1"/>
</dbReference>
<dbReference type="KEGG" id="mpec:B9O19_00543"/>
<dbReference type="PANTHER" id="PTHR10166:SF37">
    <property type="entry name" value="STOLID, ISOFORM H"/>
    <property type="match status" value="1"/>
</dbReference>
<dbReference type="OrthoDB" id="9805121at2"/>
<feature type="domain" description="SLH" evidence="5">
    <location>
        <begin position="12"/>
        <end position="75"/>
    </location>
</feature>
<dbReference type="PROSITE" id="PS50234">
    <property type="entry name" value="VWFA"/>
    <property type="match status" value="1"/>
</dbReference>
<feature type="chain" id="PRO_5014914512" evidence="3">
    <location>
        <begin position="23"/>
        <end position="704"/>
    </location>
</feature>
<sequence length="704" mass="77568">MKKQISLLVASAMLLSSSAAMAAQSDEAIKSMQNAGIVIGDENGDLQLDSPVTRAEFSKLIYEVLESENSSILNFDDTSLEFSDINSDFWAYNYIMPLKNANIINGYENQAFMPNENILFKEAAKIAAVSAGIISTNKNYPLDYIAAAIDNGLMDGVQALSEQAISRSDAINIAYNIKNFLNLKTEISNAEKAKQDETNNNNYNYTPQQSVTGSTSGGSGNGSGGGGSAINSSNSTSSVPWYPSFDTEEYTKEDENIFKNPLTSPFSTFSIDVDTASYSNMRRFILNGHMPKYGSIRTEELINYFDYDYPLPEDGTPFSVSSETAVCPWNSDNKLTMISIKGDEIPIEERKPSNLVFLIDVSGSMFSENKLPLVKKSLNLLLSRLDERDTISLVTYANGTNIVLDSVNASDKETIKNAVFSLQACGGTNGYDGINKAYELAEKNLKDGNNRIILCTDGDFNIGPSSTTELEQLVTEKRSKGIFVSVLGFGTGNYKDNRMEILADKGDGNYAYIDNIKEAKKVLADEMIKTLYPIAKDVKLQVEFNPSKVKEYRLVGYENRILNNEDFENDEKDAGELGAGAVVTAFYEIVPADGTETQDFRYRDTNAKPSDELMYLKIRYKDPDGTESKLIEEPIGSNINSNPSENFKFASAAAQLGMILNDSEYKGSATLENVIKQAQSGVGEDEFGFKHEFIQLVDLIKYIN</sequence>
<keyword evidence="7" id="KW-1185">Reference proteome</keyword>
<dbReference type="PROSITE" id="PS51272">
    <property type="entry name" value="SLH"/>
    <property type="match status" value="2"/>
</dbReference>
<feature type="compositionally biased region" description="Low complexity" evidence="2">
    <location>
        <begin position="198"/>
        <end position="214"/>
    </location>
</feature>
<dbReference type="GeneID" id="98061963"/>
<dbReference type="InterPro" id="IPR002035">
    <property type="entry name" value="VWF_A"/>
</dbReference>
<dbReference type="SMART" id="SM00327">
    <property type="entry name" value="VWA"/>
    <property type="match status" value="1"/>
</dbReference>
<dbReference type="InterPro" id="IPR051173">
    <property type="entry name" value="Ca_channel_alpha-2/delta"/>
</dbReference>
<dbReference type="Pfam" id="PF12034">
    <property type="entry name" value="YfbK_C"/>
    <property type="match status" value="1"/>
</dbReference>
<gene>
    <name evidence="6" type="ORF">B9O19_00543</name>
</gene>